<comment type="caution">
    <text evidence="1">The sequence shown here is derived from an EMBL/GenBank/DDBJ whole genome shotgun (WGS) entry which is preliminary data.</text>
</comment>
<accession>A0ACC1N9Q9</accession>
<dbReference type="Proteomes" id="UP001143910">
    <property type="component" value="Unassembled WGS sequence"/>
</dbReference>
<sequence length="241" mass="26744">MTATYLPRRRTFFTSNPYLAQNGVEPKTLPSSASESTRTSTPANGSVAEATTKRKPPRTATTRNSLRRVAIIAQQPKTPTPFEHPQPAEAARLKELFPAYDAEFVSPVKPRVKGETYEGLVARVKAAMRELVKRCDEQGKKSVVICSHAAVIIVLGRVLTGEYPVQMEEDDFKAFTCGLSVYARRKEDREASDNVGNWICEKNSDCSYLSEGEERGWKFSGDESFPDTGSMSQEDPIDSKL</sequence>
<evidence type="ECO:0000313" key="1">
    <source>
        <dbReference type="EMBL" id="KAJ2975533.1"/>
    </source>
</evidence>
<keyword evidence="2" id="KW-1185">Reference proteome</keyword>
<protein>
    <submittedName>
        <fullName evidence="1">Uncharacterized protein</fullName>
    </submittedName>
</protein>
<gene>
    <name evidence="1" type="ORF">NQ176_g5467</name>
</gene>
<name>A0ACC1N9Q9_9HYPO</name>
<evidence type="ECO:0000313" key="2">
    <source>
        <dbReference type="Proteomes" id="UP001143910"/>
    </source>
</evidence>
<reference evidence="1" key="1">
    <citation type="submission" date="2022-08" db="EMBL/GenBank/DDBJ databases">
        <title>Genome Sequence of Lecanicillium fungicola.</title>
        <authorList>
            <person name="Buettner E."/>
        </authorList>
    </citation>
    <scope>NUCLEOTIDE SEQUENCE</scope>
    <source>
        <strain evidence="1">Babe33</strain>
    </source>
</reference>
<dbReference type="EMBL" id="JANJQO010000696">
    <property type="protein sequence ID" value="KAJ2975533.1"/>
    <property type="molecule type" value="Genomic_DNA"/>
</dbReference>
<proteinExistence type="predicted"/>
<organism evidence="1 2">
    <name type="scientific">Zarea fungicola</name>
    <dbReference type="NCBI Taxonomy" id="93591"/>
    <lineage>
        <taxon>Eukaryota</taxon>
        <taxon>Fungi</taxon>
        <taxon>Dikarya</taxon>
        <taxon>Ascomycota</taxon>
        <taxon>Pezizomycotina</taxon>
        <taxon>Sordariomycetes</taxon>
        <taxon>Hypocreomycetidae</taxon>
        <taxon>Hypocreales</taxon>
        <taxon>Cordycipitaceae</taxon>
        <taxon>Zarea</taxon>
    </lineage>
</organism>